<reference evidence="1" key="1">
    <citation type="submission" date="2021-02" db="EMBL/GenBank/DDBJ databases">
        <authorList>
            <person name="Nowell W R."/>
        </authorList>
    </citation>
    <scope>NUCLEOTIDE SEQUENCE</scope>
</reference>
<dbReference type="EMBL" id="CAJOBJ010100895">
    <property type="protein sequence ID" value="CAF4587164.1"/>
    <property type="molecule type" value="Genomic_DNA"/>
</dbReference>
<accession>A0A8S2YUL1</accession>
<feature type="non-terminal residue" evidence="1">
    <location>
        <position position="73"/>
    </location>
</feature>
<sequence>MSLRNLTRGLFQLAMHRRFYSSIQQQVFTRKLVVNNQRFTSVRSFSSIQTNENVYKDLNQFLDKEIQLERVTQ</sequence>
<dbReference type="AlphaFoldDB" id="A0A8S2YUL1"/>
<evidence type="ECO:0000313" key="1">
    <source>
        <dbReference type="EMBL" id="CAF4587164.1"/>
    </source>
</evidence>
<comment type="caution">
    <text evidence="1">The sequence shown here is derived from an EMBL/GenBank/DDBJ whole genome shotgun (WGS) entry which is preliminary data.</text>
</comment>
<gene>
    <name evidence="1" type="ORF">GIL414_LOCUS38334</name>
</gene>
<evidence type="ECO:0000313" key="2">
    <source>
        <dbReference type="Proteomes" id="UP000681720"/>
    </source>
</evidence>
<proteinExistence type="predicted"/>
<dbReference type="Proteomes" id="UP000681720">
    <property type="component" value="Unassembled WGS sequence"/>
</dbReference>
<name>A0A8S2YUL1_9BILA</name>
<protein>
    <submittedName>
        <fullName evidence="1">Uncharacterized protein</fullName>
    </submittedName>
</protein>
<organism evidence="1 2">
    <name type="scientific">Rotaria magnacalcarata</name>
    <dbReference type="NCBI Taxonomy" id="392030"/>
    <lineage>
        <taxon>Eukaryota</taxon>
        <taxon>Metazoa</taxon>
        <taxon>Spiralia</taxon>
        <taxon>Gnathifera</taxon>
        <taxon>Rotifera</taxon>
        <taxon>Eurotatoria</taxon>
        <taxon>Bdelloidea</taxon>
        <taxon>Philodinida</taxon>
        <taxon>Philodinidae</taxon>
        <taxon>Rotaria</taxon>
    </lineage>
</organism>